<dbReference type="WBParaSite" id="ES5_v2.g18971.t1">
    <property type="protein sequence ID" value="ES5_v2.g18971.t1"/>
    <property type="gene ID" value="ES5_v2.g18971"/>
</dbReference>
<proteinExistence type="predicted"/>
<protein>
    <submittedName>
        <fullName evidence="2">Uncharacterized protein</fullName>
    </submittedName>
</protein>
<accession>A0AC34FNR8</accession>
<evidence type="ECO:0000313" key="1">
    <source>
        <dbReference type="Proteomes" id="UP000887579"/>
    </source>
</evidence>
<sequence length="378" mass="39969">MNPITAIQGPQTLTCTNGMFQYDRGTGPMDINNLECGCAPVRCFDPTVQAGVDLTAPVSDNDCIYTRTASCTLPAQMLIFNMNPITARQGPQTLTCTNGMFQYDRGTGPMDINNLECGCAPVRCFDPTVQAGVDLTVPVSDNDCIYTRTASCTFPAQMLIFNFPGTTATSPQTLTCSSGDFNYQNPAAGGTVGSIRCECPDNTCQNSYVVTGPGIDFNFPGTTATSPQTLTCSPGDFNYQNPAAGGTVGSIRCECPDNTCQNSYVVSGPGIDVTESTANDNCDYPIEVSCTDPTFEIVINTNQIRAPNPSTFLCDSNVMKYTQNGISIDTLQCEPACVNECGTLTAGQDMTVSAPVADGICTYTATATCTTGTMIEVH</sequence>
<evidence type="ECO:0000313" key="2">
    <source>
        <dbReference type="WBParaSite" id="ES5_v2.g18971.t1"/>
    </source>
</evidence>
<reference evidence="2" key="1">
    <citation type="submission" date="2022-11" db="UniProtKB">
        <authorList>
            <consortium name="WormBaseParasite"/>
        </authorList>
    </citation>
    <scope>IDENTIFICATION</scope>
</reference>
<organism evidence="1 2">
    <name type="scientific">Panagrolaimus sp. ES5</name>
    <dbReference type="NCBI Taxonomy" id="591445"/>
    <lineage>
        <taxon>Eukaryota</taxon>
        <taxon>Metazoa</taxon>
        <taxon>Ecdysozoa</taxon>
        <taxon>Nematoda</taxon>
        <taxon>Chromadorea</taxon>
        <taxon>Rhabditida</taxon>
        <taxon>Tylenchina</taxon>
        <taxon>Panagrolaimomorpha</taxon>
        <taxon>Panagrolaimoidea</taxon>
        <taxon>Panagrolaimidae</taxon>
        <taxon>Panagrolaimus</taxon>
    </lineage>
</organism>
<dbReference type="Proteomes" id="UP000887579">
    <property type="component" value="Unplaced"/>
</dbReference>
<name>A0AC34FNR8_9BILA</name>